<comment type="similarity">
    <text evidence="2">Belongs to the EccB family.</text>
</comment>
<dbReference type="Gene3D" id="3.30.2390.20">
    <property type="entry name" value="Type VII secretion system EccB, repeat 1 domain"/>
    <property type="match status" value="1"/>
</dbReference>
<evidence type="ECO:0000256" key="8">
    <source>
        <dbReference type="ARBA" id="ARBA00022989"/>
    </source>
</evidence>
<keyword evidence="3" id="KW-1003">Cell membrane</keyword>
<evidence type="ECO:0000256" key="1">
    <source>
        <dbReference type="ARBA" id="ARBA00004162"/>
    </source>
</evidence>
<dbReference type="Pfam" id="PF05108">
    <property type="entry name" value="T7SS_ESX1_EccB"/>
    <property type="match status" value="1"/>
</dbReference>
<keyword evidence="7" id="KW-0067">ATP-binding</keyword>
<comment type="caution">
    <text evidence="11">The sequence shown here is derived from an EMBL/GenBank/DDBJ whole genome shotgun (WGS) entry which is preliminary data.</text>
</comment>
<keyword evidence="4 10" id="KW-0812">Transmembrane</keyword>
<organism evidence="11 12">
    <name type="scientific">Schumannella luteola</name>
    <dbReference type="NCBI Taxonomy" id="472059"/>
    <lineage>
        <taxon>Bacteria</taxon>
        <taxon>Bacillati</taxon>
        <taxon>Actinomycetota</taxon>
        <taxon>Actinomycetes</taxon>
        <taxon>Micrococcales</taxon>
        <taxon>Microbacteriaceae</taxon>
        <taxon>Schumannella</taxon>
    </lineage>
</organism>
<evidence type="ECO:0000256" key="3">
    <source>
        <dbReference type="ARBA" id="ARBA00022475"/>
    </source>
</evidence>
<evidence type="ECO:0000256" key="7">
    <source>
        <dbReference type="ARBA" id="ARBA00022840"/>
    </source>
</evidence>
<dbReference type="GO" id="GO:0016787">
    <property type="term" value="F:hydrolase activity"/>
    <property type="evidence" value="ECO:0007669"/>
    <property type="project" value="UniProtKB-KW"/>
</dbReference>
<keyword evidence="6" id="KW-0378">Hydrolase</keyword>
<dbReference type="EMBL" id="JACBZY010000001">
    <property type="protein sequence ID" value="NYG97943.1"/>
    <property type="molecule type" value="Genomic_DNA"/>
</dbReference>
<evidence type="ECO:0000256" key="5">
    <source>
        <dbReference type="ARBA" id="ARBA00022741"/>
    </source>
</evidence>
<evidence type="ECO:0000313" key="12">
    <source>
        <dbReference type="Proteomes" id="UP000553888"/>
    </source>
</evidence>
<dbReference type="InterPro" id="IPR044857">
    <property type="entry name" value="T7SS_EccB_R1"/>
</dbReference>
<evidence type="ECO:0000256" key="6">
    <source>
        <dbReference type="ARBA" id="ARBA00022801"/>
    </source>
</evidence>
<reference evidence="11 12" key="1">
    <citation type="submission" date="2020-07" db="EMBL/GenBank/DDBJ databases">
        <title>Sequencing the genomes of 1000 actinobacteria strains.</title>
        <authorList>
            <person name="Klenk H.-P."/>
        </authorList>
    </citation>
    <scope>NUCLEOTIDE SEQUENCE [LARGE SCALE GENOMIC DNA]</scope>
    <source>
        <strain evidence="11 12">DSM 23141</strain>
    </source>
</reference>
<dbReference type="AlphaFoldDB" id="A0A852Y6L4"/>
<dbReference type="PANTHER" id="PTHR40765">
    <property type="entry name" value="ESX-2 SECRETION SYSTEM ATPASE ECCB2"/>
    <property type="match status" value="1"/>
</dbReference>
<comment type="subcellular location">
    <subcellularLocation>
        <location evidence="1">Cell membrane</location>
        <topology evidence="1">Single-pass membrane protein</topology>
    </subcellularLocation>
</comment>
<accession>A0A852Y6L4</accession>
<gene>
    <name evidence="11" type="ORF">BJ979_000569</name>
</gene>
<evidence type="ECO:0000256" key="2">
    <source>
        <dbReference type="ARBA" id="ARBA00008149"/>
    </source>
</evidence>
<name>A0A852Y6L4_9MICO</name>
<evidence type="ECO:0000256" key="10">
    <source>
        <dbReference type="SAM" id="Phobius"/>
    </source>
</evidence>
<dbReference type="InterPro" id="IPR042485">
    <property type="entry name" value="T7SS_EccB_R3"/>
</dbReference>
<dbReference type="Proteomes" id="UP000553888">
    <property type="component" value="Unassembled WGS sequence"/>
</dbReference>
<dbReference type="NCBIfam" id="TIGR03919">
    <property type="entry name" value="T7SS_EccB"/>
    <property type="match status" value="1"/>
</dbReference>
<proteinExistence type="inferred from homology"/>
<feature type="transmembrane region" description="Helical" evidence="10">
    <location>
        <begin position="42"/>
        <end position="63"/>
    </location>
</feature>
<dbReference type="InterPro" id="IPR007795">
    <property type="entry name" value="T7SS_EccB"/>
</dbReference>
<evidence type="ECO:0000313" key="11">
    <source>
        <dbReference type="EMBL" id="NYG97943.1"/>
    </source>
</evidence>
<dbReference type="GO" id="GO:0005524">
    <property type="term" value="F:ATP binding"/>
    <property type="evidence" value="ECO:0007669"/>
    <property type="project" value="UniProtKB-KW"/>
</dbReference>
<evidence type="ECO:0000256" key="4">
    <source>
        <dbReference type="ARBA" id="ARBA00022692"/>
    </source>
</evidence>
<dbReference type="PANTHER" id="PTHR40765:SF2">
    <property type="entry name" value="ESX-2 SECRETION SYSTEM ATPASE ECCB2"/>
    <property type="match status" value="1"/>
</dbReference>
<keyword evidence="12" id="KW-1185">Reference proteome</keyword>
<sequence>MYGRRDLVDAHLFLRGRLSAAVLRSDPDAPDRPLRRTATGMAIGLAVAAGAVVVVVVLNIFLFTTNDSWRNQAGALLVDKSTGSRYLLIDDTLHPVMNLASAALLVGGRPAVIQVSSEDLASVPRGEAVGREGLPDELPSPQATSPVWAACATGDGTALAIGGAPRVTPVGDDEGVLVRADDRLTLIWQGTRSDLAGPWAARALGFEPSAAVPVDDAWLDTIPGGRDIDLSELTLGGEGPAIAGAPTTLGQLVEADGDGSRYVVTAQGLMPVTETVAALLSAEQEHQLPEPRTITTRDLVATSVTKAAAWQSELPSTPPTAVGADLTPCSVWDDGTTTIATVAASSKAGGASAASATASSSSADSGSTDAAGAVRVAPGAGLLASTAAAPGVRGAGLYLVADDGTKYPVADAATASALGLDASSSPAVPAALLALLPTGPTIAK</sequence>
<dbReference type="RefSeq" id="WP_179564980.1">
    <property type="nucleotide sequence ID" value="NZ_JACBZY010000001.1"/>
</dbReference>
<dbReference type="GO" id="GO:0005576">
    <property type="term" value="C:extracellular region"/>
    <property type="evidence" value="ECO:0007669"/>
    <property type="project" value="TreeGrafter"/>
</dbReference>
<dbReference type="Gene3D" id="2.40.50.910">
    <property type="entry name" value="Type VII secretion system EccB, repeat 3 domain"/>
    <property type="match status" value="1"/>
</dbReference>
<keyword evidence="9 10" id="KW-0472">Membrane</keyword>
<evidence type="ECO:0000256" key="9">
    <source>
        <dbReference type="ARBA" id="ARBA00023136"/>
    </source>
</evidence>
<protein>
    <submittedName>
        <fullName evidence="11">Type VII secretion protein EccB</fullName>
    </submittedName>
</protein>
<dbReference type="GO" id="GO:0005886">
    <property type="term" value="C:plasma membrane"/>
    <property type="evidence" value="ECO:0007669"/>
    <property type="project" value="UniProtKB-SubCell"/>
</dbReference>
<keyword evidence="5" id="KW-0547">Nucleotide-binding</keyword>
<keyword evidence="8 10" id="KW-1133">Transmembrane helix</keyword>